<comment type="caution">
    <text evidence="3">The sequence shown here is derived from an EMBL/GenBank/DDBJ whole genome shotgun (WGS) entry which is preliminary data.</text>
</comment>
<dbReference type="SUPFAM" id="SSF55486">
    <property type="entry name" value="Metalloproteases ('zincins'), catalytic domain"/>
    <property type="match status" value="1"/>
</dbReference>
<dbReference type="InterPro" id="IPR001506">
    <property type="entry name" value="Peptidase_M12A"/>
</dbReference>
<proteinExistence type="predicted"/>
<dbReference type="GO" id="GO:0008270">
    <property type="term" value="F:zinc ion binding"/>
    <property type="evidence" value="ECO:0007669"/>
    <property type="project" value="InterPro"/>
</dbReference>
<dbReference type="EMBL" id="LATX01001749">
    <property type="protein sequence ID" value="KTB38593.1"/>
    <property type="molecule type" value="Genomic_DNA"/>
</dbReference>
<evidence type="ECO:0000313" key="4">
    <source>
        <dbReference type="Proteomes" id="UP000054988"/>
    </source>
</evidence>
<evidence type="ECO:0000259" key="2">
    <source>
        <dbReference type="SMART" id="SM00235"/>
    </source>
</evidence>
<sequence length="403" mass="44074">MSQSSTPQSMRACSPAPIPTTTSGAPSGGLNAVMSKFLWPFTKDSDEQIVALTYYFLDGTSNQREAVTNTIEIWMTYANVILDNTGQRDKANIRISFADKASSWSMVGSDANRVTDKSKPTMNLGWLADTNPPSASDTATILHEFGHALGMMHEHQSPARGGTIHLKEPSVYQYYRPLLNNDDALVKSQVIDQYNLATVSNFSRLDLKSIMMQVLVQYFMPAALNEEGIEVPANLTLSDLDKAFITLNYPRRTPKEGGISVSKALIIAGVLEESDTAIKILNLVDNGEYQAARDAFSEYNLSVMQMSAINGTFLRSVNSTYQFGIVDKIANAIEDPMFKSIIRYTINQDLVQRGIPTDAPVPGSSEKSVLDMIASIITNPVFANAVHEINTGLIKPSPPTSTD</sequence>
<dbReference type="InterPro" id="IPR024079">
    <property type="entry name" value="MetalloPept_cat_dom_sf"/>
</dbReference>
<dbReference type="GO" id="GO:0004222">
    <property type="term" value="F:metalloendopeptidase activity"/>
    <property type="evidence" value="ECO:0007669"/>
    <property type="project" value="InterPro"/>
</dbReference>
<gene>
    <name evidence="3" type="ORF">WG66_8851</name>
</gene>
<dbReference type="Proteomes" id="UP000054988">
    <property type="component" value="Unassembled WGS sequence"/>
</dbReference>
<organism evidence="3 4">
    <name type="scientific">Moniliophthora roreri</name>
    <name type="common">Frosty pod rot fungus</name>
    <name type="synonym">Monilia roreri</name>
    <dbReference type="NCBI Taxonomy" id="221103"/>
    <lineage>
        <taxon>Eukaryota</taxon>
        <taxon>Fungi</taxon>
        <taxon>Dikarya</taxon>
        <taxon>Basidiomycota</taxon>
        <taxon>Agaricomycotina</taxon>
        <taxon>Agaricomycetes</taxon>
        <taxon>Agaricomycetidae</taxon>
        <taxon>Agaricales</taxon>
        <taxon>Marasmiineae</taxon>
        <taxon>Marasmiaceae</taxon>
        <taxon>Moniliophthora</taxon>
    </lineage>
</organism>
<feature type="region of interest" description="Disordered" evidence="1">
    <location>
        <begin position="1"/>
        <end position="25"/>
    </location>
</feature>
<evidence type="ECO:0000313" key="3">
    <source>
        <dbReference type="EMBL" id="KTB38593.1"/>
    </source>
</evidence>
<name>A0A0W0FQQ7_MONRR</name>
<dbReference type="AlphaFoldDB" id="A0A0W0FQQ7"/>
<feature type="compositionally biased region" description="Polar residues" evidence="1">
    <location>
        <begin position="1"/>
        <end position="11"/>
    </location>
</feature>
<reference evidence="3 4" key="1">
    <citation type="submission" date="2015-12" db="EMBL/GenBank/DDBJ databases">
        <title>Draft genome sequence of Moniliophthora roreri, the causal agent of frosty pod rot of cacao.</title>
        <authorList>
            <person name="Aime M.C."/>
            <person name="Diaz-Valderrama J.R."/>
            <person name="Kijpornyongpan T."/>
            <person name="Phillips-Mora W."/>
        </authorList>
    </citation>
    <scope>NUCLEOTIDE SEQUENCE [LARGE SCALE GENOMIC DNA]</scope>
    <source>
        <strain evidence="3 4">MCA 2952</strain>
    </source>
</reference>
<dbReference type="SMART" id="SM00235">
    <property type="entry name" value="ZnMc"/>
    <property type="match status" value="1"/>
</dbReference>
<accession>A0A0W0FQQ7</accession>
<dbReference type="Gene3D" id="3.40.390.10">
    <property type="entry name" value="Collagenase (Catalytic Domain)"/>
    <property type="match status" value="1"/>
</dbReference>
<dbReference type="GO" id="GO:0006508">
    <property type="term" value="P:proteolysis"/>
    <property type="evidence" value="ECO:0007669"/>
    <property type="project" value="InterPro"/>
</dbReference>
<dbReference type="eggNOG" id="ENOG502S9RS">
    <property type="taxonomic scope" value="Eukaryota"/>
</dbReference>
<protein>
    <recommendedName>
        <fullName evidence="2">Peptidase metallopeptidase domain-containing protein</fullName>
    </recommendedName>
</protein>
<evidence type="ECO:0000256" key="1">
    <source>
        <dbReference type="SAM" id="MobiDB-lite"/>
    </source>
</evidence>
<feature type="domain" description="Peptidase metallopeptidase" evidence="2">
    <location>
        <begin position="35"/>
        <end position="198"/>
    </location>
</feature>
<dbReference type="Pfam" id="PF01400">
    <property type="entry name" value="Astacin"/>
    <property type="match status" value="1"/>
</dbReference>
<dbReference type="InterPro" id="IPR006026">
    <property type="entry name" value="Peptidase_Metallo"/>
</dbReference>